<feature type="compositionally biased region" description="Polar residues" evidence="1">
    <location>
        <begin position="173"/>
        <end position="182"/>
    </location>
</feature>
<feature type="compositionally biased region" description="Basic residues" evidence="1">
    <location>
        <begin position="285"/>
        <end position="296"/>
    </location>
</feature>
<organism evidence="2 3">
    <name type="scientific">Dendrothele bispora (strain CBS 962.96)</name>
    <dbReference type="NCBI Taxonomy" id="1314807"/>
    <lineage>
        <taxon>Eukaryota</taxon>
        <taxon>Fungi</taxon>
        <taxon>Dikarya</taxon>
        <taxon>Basidiomycota</taxon>
        <taxon>Agaricomycotina</taxon>
        <taxon>Agaricomycetes</taxon>
        <taxon>Agaricomycetidae</taxon>
        <taxon>Agaricales</taxon>
        <taxon>Agaricales incertae sedis</taxon>
        <taxon>Dendrothele</taxon>
    </lineage>
</organism>
<sequence length="524" mass="57491">MLIRLLPDPHQPTVLFKLTFENLPDHLAYPLSWSNQLAALSCDDLEIPELMHVLDKAVGAQSILEEVTFDLVQNRIKCVFIDGEMEEWAFGTGLDQSRGQADSFHVPKEDESLRSDKLDVIRRLESVLADVNESAAEMDREKKREEEREKERLKLQEEEERGRELERQQQEEASTTTVQRSDSVGKKKHKKSKSLLMNLVSSLFPLSLNSPNSPISPRSPSSLPVSRSPSRSPSSSRSPSRAPSLRSIRSENAKSPMGSSSAPSTLSRASSISAVSQVTGGKKSSGWKKPKRRGRGRTLSTSSNALPVPPSSNTGDENAVQHTPEASESSSVSADPLAKNREPSGEEHQQEDSRGLPVVVVVAVPPLPPLTPRGLRRRARSTLVDTFRMYVVPEVTRRIRCGTYFTSSVPMSPSVSTFPTPALTPTRATYPNHQGPTTAALSASSDFPVSSASSSTYNNSPSLSAPIPTIPLYHPNNIGGDSILYYVWVVGSMMKRVEARIGEVIREVREELERLEKGGVSHGL</sequence>
<accession>A0A4S8LBI0</accession>
<evidence type="ECO:0000313" key="2">
    <source>
        <dbReference type="EMBL" id="THU85668.1"/>
    </source>
</evidence>
<name>A0A4S8LBI0_DENBC</name>
<protein>
    <submittedName>
        <fullName evidence="2">Uncharacterized protein</fullName>
    </submittedName>
</protein>
<dbReference type="OrthoDB" id="3224257at2759"/>
<feature type="compositionally biased region" description="Basic and acidic residues" evidence="1">
    <location>
        <begin position="137"/>
        <end position="170"/>
    </location>
</feature>
<evidence type="ECO:0000313" key="3">
    <source>
        <dbReference type="Proteomes" id="UP000297245"/>
    </source>
</evidence>
<proteinExistence type="predicted"/>
<dbReference type="EMBL" id="ML179535">
    <property type="protein sequence ID" value="THU85668.1"/>
    <property type="molecule type" value="Genomic_DNA"/>
</dbReference>
<evidence type="ECO:0000256" key="1">
    <source>
        <dbReference type="SAM" id="MobiDB-lite"/>
    </source>
</evidence>
<keyword evidence="3" id="KW-1185">Reference proteome</keyword>
<feature type="compositionally biased region" description="Low complexity" evidence="1">
    <location>
        <begin position="208"/>
        <end position="247"/>
    </location>
</feature>
<dbReference type="AlphaFoldDB" id="A0A4S8LBI0"/>
<feature type="region of interest" description="Disordered" evidence="1">
    <location>
        <begin position="133"/>
        <end position="192"/>
    </location>
</feature>
<dbReference type="Proteomes" id="UP000297245">
    <property type="component" value="Unassembled WGS sequence"/>
</dbReference>
<feature type="region of interest" description="Disordered" evidence="1">
    <location>
        <begin position="208"/>
        <end position="356"/>
    </location>
</feature>
<gene>
    <name evidence="2" type="ORF">K435DRAFT_384683</name>
</gene>
<feature type="compositionally biased region" description="Low complexity" evidence="1">
    <location>
        <begin position="259"/>
        <end position="284"/>
    </location>
</feature>
<feature type="compositionally biased region" description="Polar residues" evidence="1">
    <location>
        <begin position="298"/>
        <end position="333"/>
    </location>
</feature>
<feature type="compositionally biased region" description="Basic and acidic residues" evidence="1">
    <location>
        <begin position="338"/>
        <end position="354"/>
    </location>
</feature>
<reference evidence="2 3" key="1">
    <citation type="journal article" date="2019" name="Nat. Ecol. Evol.">
        <title>Megaphylogeny resolves global patterns of mushroom evolution.</title>
        <authorList>
            <person name="Varga T."/>
            <person name="Krizsan K."/>
            <person name="Foldi C."/>
            <person name="Dima B."/>
            <person name="Sanchez-Garcia M."/>
            <person name="Sanchez-Ramirez S."/>
            <person name="Szollosi G.J."/>
            <person name="Szarkandi J.G."/>
            <person name="Papp V."/>
            <person name="Albert L."/>
            <person name="Andreopoulos W."/>
            <person name="Angelini C."/>
            <person name="Antonin V."/>
            <person name="Barry K.W."/>
            <person name="Bougher N.L."/>
            <person name="Buchanan P."/>
            <person name="Buyck B."/>
            <person name="Bense V."/>
            <person name="Catcheside P."/>
            <person name="Chovatia M."/>
            <person name="Cooper J."/>
            <person name="Damon W."/>
            <person name="Desjardin D."/>
            <person name="Finy P."/>
            <person name="Geml J."/>
            <person name="Haridas S."/>
            <person name="Hughes K."/>
            <person name="Justo A."/>
            <person name="Karasinski D."/>
            <person name="Kautmanova I."/>
            <person name="Kiss B."/>
            <person name="Kocsube S."/>
            <person name="Kotiranta H."/>
            <person name="LaButti K.M."/>
            <person name="Lechner B.E."/>
            <person name="Liimatainen K."/>
            <person name="Lipzen A."/>
            <person name="Lukacs Z."/>
            <person name="Mihaltcheva S."/>
            <person name="Morgado L.N."/>
            <person name="Niskanen T."/>
            <person name="Noordeloos M.E."/>
            <person name="Ohm R.A."/>
            <person name="Ortiz-Santana B."/>
            <person name="Ovrebo C."/>
            <person name="Racz N."/>
            <person name="Riley R."/>
            <person name="Savchenko A."/>
            <person name="Shiryaev A."/>
            <person name="Soop K."/>
            <person name="Spirin V."/>
            <person name="Szebenyi C."/>
            <person name="Tomsovsky M."/>
            <person name="Tulloss R.E."/>
            <person name="Uehling J."/>
            <person name="Grigoriev I.V."/>
            <person name="Vagvolgyi C."/>
            <person name="Papp T."/>
            <person name="Martin F.M."/>
            <person name="Miettinen O."/>
            <person name="Hibbett D.S."/>
            <person name="Nagy L.G."/>
        </authorList>
    </citation>
    <scope>NUCLEOTIDE SEQUENCE [LARGE SCALE GENOMIC DNA]</scope>
    <source>
        <strain evidence="2 3">CBS 962.96</strain>
    </source>
</reference>